<feature type="transmembrane region" description="Helical" evidence="8">
    <location>
        <begin position="79"/>
        <end position="102"/>
    </location>
</feature>
<evidence type="ECO:0000256" key="8">
    <source>
        <dbReference type="SAM" id="Phobius"/>
    </source>
</evidence>
<sequence length="123" mass="13559">MDHWHYLLVLLGCLAVTAPLEFLGPGVYRRPRVLLGALWPAAALFVVWDLVAIAADVWGYNDRYVLGFRLPGEMPLEELLFFAVVPLCGLLTYVAVGTLLGMGRRWFGNAEKSVGDARKAAGR</sequence>
<evidence type="ECO:0000256" key="4">
    <source>
        <dbReference type="ARBA" id="ARBA00022746"/>
    </source>
</evidence>
<evidence type="ECO:0000259" key="9">
    <source>
        <dbReference type="Pfam" id="PF18916"/>
    </source>
</evidence>
<evidence type="ECO:0000256" key="2">
    <source>
        <dbReference type="ARBA" id="ARBA00004829"/>
    </source>
</evidence>
<dbReference type="NCBIfam" id="TIGR03462">
    <property type="entry name" value="CarR_dom_SF"/>
    <property type="match status" value="1"/>
</dbReference>
<evidence type="ECO:0000256" key="7">
    <source>
        <dbReference type="ARBA" id="ARBA00023235"/>
    </source>
</evidence>
<evidence type="ECO:0000256" key="1">
    <source>
        <dbReference type="ARBA" id="ARBA00004141"/>
    </source>
</evidence>
<dbReference type="AlphaFoldDB" id="A0A511MKF3"/>
<dbReference type="GO" id="GO:0016020">
    <property type="term" value="C:membrane"/>
    <property type="evidence" value="ECO:0007669"/>
    <property type="project" value="UniProtKB-SubCell"/>
</dbReference>
<evidence type="ECO:0000256" key="5">
    <source>
        <dbReference type="ARBA" id="ARBA00022989"/>
    </source>
</evidence>
<feature type="domain" description="Lycopene cyclase" evidence="9">
    <location>
        <begin position="6"/>
        <end position="93"/>
    </location>
</feature>
<evidence type="ECO:0000313" key="11">
    <source>
        <dbReference type="Proteomes" id="UP000321424"/>
    </source>
</evidence>
<dbReference type="EMBL" id="BJXA01000046">
    <property type="protein sequence ID" value="GEM41103.1"/>
    <property type="molecule type" value="Genomic_DNA"/>
</dbReference>
<evidence type="ECO:0000256" key="3">
    <source>
        <dbReference type="ARBA" id="ARBA00022692"/>
    </source>
</evidence>
<comment type="subcellular location">
    <subcellularLocation>
        <location evidence="1">Membrane</location>
        <topology evidence="1">Multi-pass membrane protein</topology>
    </subcellularLocation>
</comment>
<reference evidence="10 11" key="1">
    <citation type="submission" date="2019-07" db="EMBL/GenBank/DDBJ databases">
        <title>Whole genome shotgun sequence of Nocardia ninae NBRC 108245.</title>
        <authorList>
            <person name="Hosoyama A."/>
            <person name="Uohara A."/>
            <person name="Ohji S."/>
            <person name="Ichikawa N."/>
        </authorList>
    </citation>
    <scope>NUCLEOTIDE SEQUENCE [LARGE SCALE GENOMIC DNA]</scope>
    <source>
        <strain evidence="10 11">NBRC 108245</strain>
    </source>
</reference>
<dbReference type="GO" id="GO:0016117">
    <property type="term" value="P:carotenoid biosynthetic process"/>
    <property type="evidence" value="ECO:0007669"/>
    <property type="project" value="UniProtKB-KW"/>
</dbReference>
<dbReference type="InterPro" id="IPR017825">
    <property type="entry name" value="Lycopene_cyclase_dom"/>
</dbReference>
<feature type="transmembrane region" description="Helical" evidence="8">
    <location>
        <begin position="6"/>
        <end position="24"/>
    </location>
</feature>
<accession>A0A511MKF3</accession>
<dbReference type="GO" id="GO:0016872">
    <property type="term" value="F:intramolecular lyase activity"/>
    <property type="evidence" value="ECO:0007669"/>
    <property type="project" value="InterPro"/>
</dbReference>
<dbReference type="GO" id="GO:0045436">
    <property type="term" value="F:lycopene beta cyclase activity"/>
    <property type="evidence" value="ECO:0007669"/>
    <property type="project" value="UniProtKB-ARBA"/>
</dbReference>
<dbReference type="OrthoDB" id="5195186at2"/>
<organism evidence="10 11">
    <name type="scientific">Nocardia ninae NBRC 108245</name>
    <dbReference type="NCBI Taxonomy" id="1210091"/>
    <lineage>
        <taxon>Bacteria</taxon>
        <taxon>Bacillati</taxon>
        <taxon>Actinomycetota</taxon>
        <taxon>Actinomycetes</taxon>
        <taxon>Mycobacteriales</taxon>
        <taxon>Nocardiaceae</taxon>
        <taxon>Nocardia</taxon>
    </lineage>
</organism>
<name>A0A511MKF3_9NOCA</name>
<keyword evidence="3 8" id="KW-0812">Transmembrane</keyword>
<dbReference type="Proteomes" id="UP000321424">
    <property type="component" value="Unassembled WGS sequence"/>
</dbReference>
<protein>
    <submittedName>
        <fullName evidence="10">Lycopene cyclase</fullName>
    </submittedName>
</protein>
<feature type="transmembrane region" description="Helical" evidence="8">
    <location>
        <begin position="36"/>
        <end position="59"/>
    </location>
</feature>
<comment type="pathway">
    <text evidence="2">Carotenoid biosynthesis.</text>
</comment>
<gene>
    <name evidence="10" type="ORF">NN4_56220</name>
</gene>
<proteinExistence type="predicted"/>
<comment type="caution">
    <text evidence="10">The sequence shown here is derived from an EMBL/GenBank/DDBJ whole genome shotgun (WGS) entry which is preliminary data.</text>
</comment>
<evidence type="ECO:0000313" key="10">
    <source>
        <dbReference type="EMBL" id="GEM41103.1"/>
    </source>
</evidence>
<keyword evidence="6 8" id="KW-0472">Membrane</keyword>
<keyword evidence="7" id="KW-0413">Isomerase</keyword>
<dbReference type="RefSeq" id="WP_147137492.1">
    <property type="nucleotide sequence ID" value="NZ_BJXA01000046.1"/>
</dbReference>
<keyword evidence="5 8" id="KW-1133">Transmembrane helix</keyword>
<keyword evidence="4" id="KW-0125">Carotenoid biosynthesis</keyword>
<dbReference type="Pfam" id="PF18916">
    <property type="entry name" value="Lycopene_cyc"/>
    <property type="match status" value="1"/>
</dbReference>
<evidence type="ECO:0000256" key="6">
    <source>
        <dbReference type="ARBA" id="ARBA00023136"/>
    </source>
</evidence>
<keyword evidence="11" id="KW-1185">Reference proteome</keyword>